<proteinExistence type="predicted"/>
<keyword evidence="4" id="KW-1185">Reference proteome</keyword>
<gene>
    <name evidence="3" type="ORF">Aru02nite_52650</name>
</gene>
<feature type="region of interest" description="Disordered" evidence="1">
    <location>
        <begin position="40"/>
        <end position="59"/>
    </location>
</feature>
<keyword evidence="2" id="KW-0472">Membrane</keyword>
<dbReference type="EMBL" id="BOMB01000031">
    <property type="protein sequence ID" value="GID14376.1"/>
    <property type="molecule type" value="Genomic_DNA"/>
</dbReference>
<protein>
    <recommendedName>
        <fullName evidence="5">DUF3515 domain-containing protein</fullName>
    </recommendedName>
</protein>
<reference evidence="3" key="1">
    <citation type="submission" date="2021-01" db="EMBL/GenBank/DDBJ databases">
        <title>Whole genome shotgun sequence of Actinocatenispora rupis NBRC 107355.</title>
        <authorList>
            <person name="Komaki H."/>
            <person name="Tamura T."/>
        </authorList>
    </citation>
    <scope>NUCLEOTIDE SEQUENCE</scope>
    <source>
        <strain evidence="3">NBRC 107355</strain>
    </source>
</reference>
<dbReference type="AlphaFoldDB" id="A0A8J3NCU9"/>
<evidence type="ECO:0000313" key="3">
    <source>
        <dbReference type="EMBL" id="GID14376.1"/>
    </source>
</evidence>
<keyword evidence="2" id="KW-0812">Transmembrane</keyword>
<dbReference type="InterPro" id="IPR021903">
    <property type="entry name" value="DUF3515"/>
</dbReference>
<evidence type="ECO:0008006" key="5">
    <source>
        <dbReference type="Google" id="ProtNLM"/>
    </source>
</evidence>
<dbReference type="Proteomes" id="UP000612808">
    <property type="component" value="Unassembled WGS sequence"/>
</dbReference>
<dbReference type="RefSeq" id="WP_203662203.1">
    <property type="nucleotide sequence ID" value="NZ_BAAAZM010000030.1"/>
</dbReference>
<comment type="caution">
    <text evidence="3">The sequence shown here is derived from an EMBL/GenBank/DDBJ whole genome shotgun (WGS) entry which is preliminary data.</text>
</comment>
<feature type="transmembrane region" description="Helical" evidence="2">
    <location>
        <begin position="12"/>
        <end position="32"/>
    </location>
</feature>
<dbReference type="Pfam" id="PF12028">
    <property type="entry name" value="DUF3515"/>
    <property type="match status" value="1"/>
</dbReference>
<evidence type="ECO:0000256" key="2">
    <source>
        <dbReference type="SAM" id="Phobius"/>
    </source>
</evidence>
<name>A0A8J3NCU9_9ACTN</name>
<evidence type="ECO:0000313" key="4">
    <source>
        <dbReference type="Proteomes" id="UP000612808"/>
    </source>
</evidence>
<accession>A0A8J3NCU9</accession>
<evidence type="ECO:0000256" key="1">
    <source>
        <dbReference type="SAM" id="MobiDB-lite"/>
    </source>
</evidence>
<keyword evidence="2" id="KW-1133">Transmembrane helix</keyword>
<sequence length="185" mass="18538">MADEVSRSAAKTATLVALPITLLAGVLAFWLLGGFGGGAKPKASPSPTPQPSTTVAVPPRTLAEPATTVCRGFIAQLPGTVRGKIRRPVSAGPEQNAAYGQPPVTVACGVPAPKVAPTATVYALSGVCYLPTKTSAGTVWTTVDRQVPVAVTVPGDSGSGQWAAEFSDTIANSVKSLAKAPSGCG</sequence>
<organism evidence="3 4">
    <name type="scientific">Actinocatenispora rupis</name>
    <dbReference type="NCBI Taxonomy" id="519421"/>
    <lineage>
        <taxon>Bacteria</taxon>
        <taxon>Bacillati</taxon>
        <taxon>Actinomycetota</taxon>
        <taxon>Actinomycetes</taxon>
        <taxon>Micromonosporales</taxon>
        <taxon>Micromonosporaceae</taxon>
        <taxon>Actinocatenispora</taxon>
    </lineage>
</organism>